<dbReference type="AlphaFoldDB" id="A0A6L7G704"/>
<evidence type="ECO:0000256" key="3">
    <source>
        <dbReference type="ARBA" id="ARBA00023143"/>
    </source>
</evidence>
<comment type="subcellular location">
    <subcellularLocation>
        <location evidence="1">Bacterial flagellum</location>
    </subcellularLocation>
</comment>
<proteinExistence type="inferred from homology"/>
<dbReference type="GO" id="GO:0009288">
    <property type="term" value="C:bacterial-type flagellum"/>
    <property type="evidence" value="ECO:0007669"/>
    <property type="project" value="UniProtKB-SubCell"/>
</dbReference>
<reference evidence="5 6" key="1">
    <citation type="submission" date="2019-12" db="EMBL/GenBank/DDBJ databases">
        <authorList>
            <person name="Li M."/>
        </authorList>
    </citation>
    <scope>NUCLEOTIDE SEQUENCE [LARGE SCALE GENOMIC DNA]</scope>
    <source>
        <strain evidence="5 6">GBMRC 2024</strain>
    </source>
</reference>
<evidence type="ECO:0000259" key="4">
    <source>
        <dbReference type="Pfam" id="PF00700"/>
    </source>
</evidence>
<keyword evidence="5" id="KW-0966">Cell projection</keyword>
<dbReference type="RefSeq" id="WP_160896168.1">
    <property type="nucleotide sequence ID" value="NZ_WUMU01000023.1"/>
</dbReference>
<sequence>MTITSIGDLAQSFMLRQQSTDLKTRMNQLVQEFSSGRTADVSRHLSGSYAYLADVERSLSLLQGYDTAASEALTFTDAMQAALENFQTVATGLGLDALSAGNGRLPEAIRNISLSAGGEFSLLVNTMNSQVGGRALFSGVDTDTPPLVSGEEILDELRTVLSGTSTVADVQTALDAWFDTSGGGFETFAYQGATTSLVPFQLGEGESVDLDLRADDTGVRTLLKYAAMAALAADATLGFDTDTQVELMLTAGEGLSFEQTRLVEIRANLGYAQNRAEDSRTRISAERTSYEIARTELLSVDPYEAATRLEDVQFQLEALYSVTVKLSRLSLTNYL</sequence>
<evidence type="ECO:0000256" key="2">
    <source>
        <dbReference type="ARBA" id="ARBA00005709"/>
    </source>
</evidence>
<dbReference type="Proteomes" id="UP000477911">
    <property type="component" value="Unassembled WGS sequence"/>
</dbReference>
<feature type="domain" description="Flagellin C-terminal" evidence="4">
    <location>
        <begin position="260"/>
        <end position="335"/>
    </location>
</feature>
<keyword evidence="5" id="KW-0969">Cilium</keyword>
<comment type="caution">
    <text evidence="5">The sequence shown here is derived from an EMBL/GenBank/DDBJ whole genome shotgun (WGS) entry which is preliminary data.</text>
</comment>
<accession>A0A6L7G704</accession>
<name>A0A6L7G704_9RHOB</name>
<dbReference type="EMBL" id="WUMU01000023">
    <property type="protein sequence ID" value="MXN20044.1"/>
    <property type="molecule type" value="Genomic_DNA"/>
</dbReference>
<evidence type="ECO:0000313" key="6">
    <source>
        <dbReference type="Proteomes" id="UP000477911"/>
    </source>
</evidence>
<dbReference type="GO" id="GO:0005198">
    <property type="term" value="F:structural molecule activity"/>
    <property type="evidence" value="ECO:0007669"/>
    <property type="project" value="InterPro"/>
</dbReference>
<dbReference type="InterPro" id="IPR001492">
    <property type="entry name" value="Flagellin"/>
</dbReference>
<gene>
    <name evidence="5" type="ORF">GR170_19590</name>
</gene>
<evidence type="ECO:0000313" key="5">
    <source>
        <dbReference type="EMBL" id="MXN20044.1"/>
    </source>
</evidence>
<evidence type="ECO:0000256" key="1">
    <source>
        <dbReference type="ARBA" id="ARBA00004365"/>
    </source>
</evidence>
<dbReference type="PANTHER" id="PTHR42792">
    <property type="entry name" value="FLAGELLIN"/>
    <property type="match status" value="1"/>
</dbReference>
<organism evidence="5 6">
    <name type="scientific">Pseudooceanicola albus</name>
    <dbReference type="NCBI Taxonomy" id="2692189"/>
    <lineage>
        <taxon>Bacteria</taxon>
        <taxon>Pseudomonadati</taxon>
        <taxon>Pseudomonadota</taxon>
        <taxon>Alphaproteobacteria</taxon>
        <taxon>Rhodobacterales</taxon>
        <taxon>Paracoccaceae</taxon>
        <taxon>Pseudooceanicola</taxon>
    </lineage>
</organism>
<keyword evidence="6" id="KW-1185">Reference proteome</keyword>
<keyword evidence="5" id="KW-0282">Flagellum</keyword>
<keyword evidence="3" id="KW-0975">Bacterial flagellum</keyword>
<dbReference type="SUPFAM" id="SSF64518">
    <property type="entry name" value="Phase 1 flagellin"/>
    <property type="match status" value="1"/>
</dbReference>
<dbReference type="InterPro" id="IPR046358">
    <property type="entry name" value="Flagellin_C"/>
</dbReference>
<dbReference type="Gene3D" id="1.20.1330.10">
    <property type="entry name" value="f41 fragment of flagellin, N-terminal domain"/>
    <property type="match status" value="1"/>
</dbReference>
<comment type="similarity">
    <text evidence="2">Belongs to the bacterial flagellin family.</text>
</comment>
<protein>
    <submittedName>
        <fullName evidence="5">Flagellar biosynthesis protein FlgL</fullName>
    </submittedName>
</protein>
<dbReference type="PANTHER" id="PTHR42792:SF1">
    <property type="entry name" value="FLAGELLAR HOOK-ASSOCIATED PROTEIN 3"/>
    <property type="match status" value="1"/>
</dbReference>
<dbReference type="Pfam" id="PF00700">
    <property type="entry name" value="Flagellin_C"/>
    <property type="match status" value="1"/>
</dbReference>